<dbReference type="VEuPathDB" id="VectorBase:ADAC007891"/>
<organism evidence="5">
    <name type="scientific">Anopheles darlingi</name>
    <name type="common">Mosquito</name>
    <dbReference type="NCBI Taxonomy" id="43151"/>
    <lineage>
        <taxon>Eukaryota</taxon>
        <taxon>Metazoa</taxon>
        <taxon>Ecdysozoa</taxon>
        <taxon>Arthropoda</taxon>
        <taxon>Hexapoda</taxon>
        <taxon>Insecta</taxon>
        <taxon>Pterygota</taxon>
        <taxon>Neoptera</taxon>
        <taxon>Endopterygota</taxon>
        <taxon>Diptera</taxon>
        <taxon>Nematocera</taxon>
        <taxon>Culicoidea</taxon>
        <taxon>Culicidae</taxon>
        <taxon>Anophelinae</taxon>
        <taxon>Anopheles</taxon>
    </lineage>
</organism>
<protein>
    <recommendedName>
        <fullName evidence="6">NF-kappa-B-repressing factor</fullName>
    </recommendedName>
</protein>
<feature type="domain" description="DRBM" evidence="2">
    <location>
        <begin position="103"/>
        <end position="135"/>
    </location>
</feature>
<reference evidence="5" key="1">
    <citation type="submission" date="2018-01" db="EMBL/GenBank/DDBJ databases">
        <title>An insight into the sialome of Amazonian anophelines.</title>
        <authorList>
            <person name="Ribeiro J.M."/>
            <person name="Scarpassa V."/>
            <person name="Calvo E."/>
        </authorList>
    </citation>
    <scope>NUCLEOTIDE SEQUENCE</scope>
</reference>
<dbReference type="InterPro" id="IPR000467">
    <property type="entry name" value="G_patch_dom"/>
</dbReference>
<dbReference type="InterPro" id="IPR014720">
    <property type="entry name" value="dsRBD_dom"/>
</dbReference>
<feature type="domain" description="R3H" evidence="4">
    <location>
        <begin position="227"/>
        <end position="293"/>
    </location>
</feature>
<dbReference type="PANTHER" id="PTHR20923">
    <property type="entry name" value="BAT4 PROTEIN-RELATED"/>
    <property type="match status" value="1"/>
</dbReference>
<dbReference type="AlphaFoldDB" id="A0A2M4CG75"/>
<dbReference type="PROSITE" id="PS50137">
    <property type="entry name" value="DS_RBD"/>
    <property type="match status" value="1"/>
</dbReference>
<evidence type="ECO:0000256" key="1">
    <source>
        <dbReference type="PROSITE-ProRule" id="PRU00266"/>
    </source>
</evidence>
<dbReference type="Pfam" id="PF01585">
    <property type="entry name" value="G-patch"/>
    <property type="match status" value="1"/>
</dbReference>
<evidence type="ECO:0000313" key="5">
    <source>
        <dbReference type="EMBL" id="MBW64259.1"/>
    </source>
</evidence>
<name>A0A2M4CG75_ANODA</name>
<dbReference type="VEuPathDB" id="VectorBase:ADAR2_003350"/>
<evidence type="ECO:0008006" key="6">
    <source>
        <dbReference type="Google" id="ProtNLM"/>
    </source>
</evidence>
<evidence type="ECO:0000259" key="2">
    <source>
        <dbReference type="PROSITE" id="PS50137"/>
    </source>
</evidence>
<feature type="domain" description="G-patch" evidence="3">
    <location>
        <begin position="177"/>
        <end position="222"/>
    </location>
</feature>
<dbReference type="PANTHER" id="PTHR20923:SF1">
    <property type="entry name" value="G PATCH DOMAIN AND ANKYRIN REPEAT-CONTAINING PROTEIN 1"/>
    <property type="match status" value="1"/>
</dbReference>
<dbReference type="InterPro" id="IPR039146">
    <property type="entry name" value="GPANK1"/>
</dbReference>
<dbReference type="SUPFAM" id="SSF54768">
    <property type="entry name" value="dsRNA-binding domain-like"/>
    <property type="match status" value="1"/>
</dbReference>
<evidence type="ECO:0000259" key="3">
    <source>
        <dbReference type="PROSITE" id="PS50174"/>
    </source>
</evidence>
<dbReference type="PROSITE" id="PS51061">
    <property type="entry name" value="R3H"/>
    <property type="match status" value="1"/>
</dbReference>
<proteinExistence type="predicted"/>
<dbReference type="SMART" id="SM00443">
    <property type="entry name" value="G_patch"/>
    <property type="match status" value="1"/>
</dbReference>
<evidence type="ECO:0000259" key="4">
    <source>
        <dbReference type="PROSITE" id="PS51061"/>
    </source>
</evidence>
<dbReference type="InterPro" id="IPR001374">
    <property type="entry name" value="R3H_dom"/>
</dbReference>
<accession>A0A2M4CG75</accession>
<dbReference type="GO" id="GO:0010468">
    <property type="term" value="P:regulation of gene expression"/>
    <property type="evidence" value="ECO:0007669"/>
    <property type="project" value="UniProtKB-ARBA"/>
</dbReference>
<sequence>MRRVAELSEGIGKEYRARRAHMLQRTFVSASDAAASKVQRRAPSFATNNSKNESLTMDEIFNKIVIVNNCIIQTTNEFNRLNCGVAMSDTCTQLQTGDHEAVVMVGKLVLGKAVHTNKKNARQQAVKQALEYLGKRCYTLTRKKLPTQMSAANVVQKKDSEDAASNGKVADEPKIDTKNIGFKLMQKLGWKGGGLGVKDDGIVDPITAQIKIGRKGLGNQEKSDEGGLDTKFIKTVLRNFKNSRMEYDLVFSVEFSKEDREVIHRIAKSFALRTKSFGNDNQGTRQLVVLANRLSPLEIIDKVLLFGDSTYSEMYEVVSPNSSEIKEVL</sequence>
<dbReference type="PROSITE" id="PS50174">
    <property type="entry name" value="G_PATCH"/>
    <property type="match status" value="1"/>
</dbReference>
<dbReference type="InterPro" id="IPR036867">
    <property type="entry name" value="R3H_dom_sf"/>
</dbReference>
<dbReference type="GO" id="GO:0003723">
    <property type="term" value="F:RNA binding"/>
    <property type="evidence" value="ECO:0007669"/>
    <property type="project" value="UniProtKB-UniRule"/>
</dbReference>
<keyword evidence="1" id="KW-0694">RNA-binding</keyword>
<dbReference type="EMBL" id="GGFL01000081">
    <property type="protein sequence ID" value="MBW64259.1"/>
    <property type="molecule type" value="Transcribed_RNA"/>
</dbReference>
<dbReference type="SUPFAM" id="SSF82708">
    <property type="entry name" value="R3H domain"/>
    <property type="match status" value="1"/>
</dbReference>
<dbReference type="Gene3D" id="3.30.1370.50">
    <property type="entry name" value="R3H-like domain"/>
    <property type="match status" value="1"/>
</dbReference>